<dbReference type="GO" id="GO:0043565">
    <property type="term" value="F:sequence-specific DNA binding"/>
    <property type="evidence" value="ECO:0007669"/>
    <property type="project" value="InterPro"/>
</dbReference>
<dbReference type="FunFam" id="2.20.25.80:FF:000002">
    <property type="entry name" value="probable WRKY transcription factor 31"/>
    <property type="match status" value="1"/>
</dbReference>
<evidence type="ECO:0000256" key="1">
    <source>
        <dbReference type="ARBA" id="ARBA00004123"/>
    </source>
</evidence>
<protein>
    <submittedName>
        <fullName evidence="8">WRKY transcription factor 34</fullName>
    </submittedName>
</protein>
<feature type="region of interest" description="Disordered" evidence="6">
    <location>
        <begin position="486"/>
        <end position="516"/>
    </location>
</feature>
<keyword evidence="3" id="KW-0238">DNA-binding</keyword>
<keyword evidence="4" id="KW-0804">Transcription</keyword>
<dbReference type="PANTHER" id="PTHR31429">
    <property type="entry name" value="WRKY TRANSCRIPTION FACTOR 36-RELATED"/>
    <property type="match status" value="1"/>
</dbReference>
<evidence type="ECO:0000259" key="7">
    <source>
        <dbReference type="PROSITE" id="PS50811"/>
    </source>
</evidence>
<feature type="compositionally biased region" description="Basic and acidic residues" evidence="6">
    <location>
        <begin position="236"/>
        <end position="246"/>
    </location>
</feature>
<dbReference type="PANTHER" id="PTHR31429:SF59">
    <property type="entry name" value="WRKY TRANSCRIPTION FACTOR 47-RELATED"/>
    <property type="match status" value="1"/>
</dbReference>
<dbReference type="PROSITE" id="PS50811">
    <property type="entry name" value="WRKY"/>
    <property type="match status" value="1"/>
</dbReference>
<keyword evidence="2" id="KW-0805">Transcription regulation</keyword>
<dbReference type="Gene3D" id="2.20.25.80">
    <property type="entry name" value="WRKY domain"/>
    <property type="match status" value="1"/>
</dbReference>
<evidence type="ECO:0000256" key="3">
    <source>
        <dbReference type="ARBA" id="ARBA00023125"/>
    </source>
</evidence>
<dbReference type="GO" id="GO:0003700">
    <property type="term" value="F:DNA-binding transcription factor activity"/>
    <property type="evidence" value="ECO:0007669"/>
    <property type="project" value="InterPro"/>
</dbReference>
<feature type="compositionally biased region" description="Polar residues" evidence="6">
    <location>
        <begin position="502"/>
        <end position="516"/>
    </location>
</feature>
<dbReference type="Pfam" id="PF03106">
    <property type="entry name" value="WRKY"/>
    <property type="match status" value="1"/>
</dbReference>
<evidence type="ECO:0000256" key="4">
    <source>
        <dbReference type="ARBA" id="ARBA00023163"/>
    </source>
</evidence>
<feature type="region of interest" description="Disordered" evidence="6">
    <location>
        <begin position="165"/>
        <end position="247"/>
    </location>
</feature>
<feature type="domain" description="WRKY" evidence="7">
    <location>
        <begin position="264"/>
        <end position="330"/>
    </location>
</feature>
<accession>A0A2P2II54</accession>
<dbReference type="SUPFAM" id="SSF118290">
    <property type="entry name" value="WRKY DNA-binding domain"/>
    <property type="match status" value="1"/>
</dbReference>
<organism evidence="8">
    <name type="scientific">Rhizophora mucronata</name>
    <name type="common">Asiatic mangrove</name>
    <dbReference type="NCBI Taxonomy" id="61149"/>
    <lineage>
        <taxon>Eukaryota</taxon>
        <taxon>Viridiplantae</taxon>
        <taxon>Streptophyta</taxon>
        <taxon>Embryophyta</taxon>
        <taxon>Tracheophyta</taxon>
        <taxon>Spermatophyta</taxon>
        <taxon>Magnoliopsida</taxon>
        <taxon>eudicotyledons</taxon>
        <taxon>Gunneridae</taxon>
        <taxon>Pentapetalae</taxon>
        <taxon>rosids</taxon>
        <taxon>fabids</taxon>
        <taxon>Malpighiales</taxon>
        <taxon>Rhizophoraceae</taxon>
        <taxon>Rhizophora</taxon>
    </lineage>
</organism>
<dbReference type="InterPro" id="IPR003657">
    <property type="entry name" value="WRKY_dom"/>
</dbReference>
<evidence type="ECO:0000256" key="5">
    <source>
        <dbReference type="ARBA" id="ARBA00023242"/>
    </source>
</evidence>
<evidence type="ECO:0000256" key="6">
    <source>
        <dbReference type="SAM" id="MobiDB-lite"/>
    </source>
</evidence>
<dbReference type="InterPro" id="IPR036576">
    <property type="entry name" value="WRKY_dom_sf"/>
</dbReference>
<evidence type="ECO:0000313" key="8">
    <source>
        <dbReference type="EMBL" id="MBW80902.1"/>
    </source>
</evidence>
<name>A0A2P2II54_RHIMU</name>
<reference evidence="8" key="1">
    <citation type="submission" date="2018-02" db="EMBL/GenBank/DDBJ databases">
        <title>Rhizophora mucronata_Transcriptome.</title>
        <authorList>
            <person name="Meera S.P."/>
            <person name="Sreeshan A."/>
            <person name="Augustine A."/>
        </authorList>
    </citation>
    <scope>NUCLEOTIDE SEQUENCE</scope>
    <source>
        <tissue evidence="8">Leaf</tissue>
    </source>
</reference>
<proteinExistence type="predicted"/>
<dbReference type="EMBL" id="GGEC01000419">
    <property type="protein sequence ID" value="MBW80902.1"/>
    <property type="molecule type" value="Transcribed_RNA"/>
</dbReference>
<dbReference type="AlphaFoldDB" id="A0A2P2II54"/>
<keyword evidence="5" id="KW-0539">Nucleus</keyword>
<evidence type="ECO:0000256" key="2">
    <source>
        <dbReference type="ARBA" id="ARBA00023015"/>
    </source>
</evidence>
<dbReference type="SMART" id="SM00774">
    <property type="entry name" value="WRKY"/>
    <property type="match status" value="1"/>
</dbReference>
<comment type="subcellular location">
    <subcellularLocation>
        <location evidence="1">Nucleus</location>
    </subcellularLocation>
</comment>
<dbReference type="InterPro" id="IPR044810">
    <property type="entry name" value="WRKY_plant"/>
</dbReference>
<sequence length="516" mass="55587">MERQGRELTFSYSGGLLRHKLDMSNNLNEGSVYRGKPLIREVDFFSSDRNTAATDNKLARVQEGTKNSGGSSGLVDSRVNTGLHLLSPSSAISKTADAGKRNTELNTLQIELDRLHDENKKLKGMLHQITMSYKDLQAQLLREMQTQAHGNSGEQKVEMNAIPSPKKSAQQLMDSRPSAAAALDVNDPSTSDEKARDVSASPANTMEAMSQVHGKQPYTEESLDQTSQSWGSPKSPKIDQGKREEQAFEEVPFRKARVAVRAISEAPMISDGCQWRKYGQKMAKGNPCPRAYYRCTMAVGCPVRKQVQRCADDMKILVTTYEGNHNHPLPPAAMAMANTTSAAAAMLLSGSTASKEALPSQPQAHGSFFPCFPYASTMATLSASAPFPTITLDLTQSPSAIPFLRVPSPSSATFPPLHGSRCNQPLGHPMYVPPKPSAIPSAQLLGQRHPSMVETISAAMASDPNFTAALAAAISSIMGTPRTAYGSSNDNITPNGAPKLSVSPQFPQSCTTFTTN</sequence>
<dbReference type="GO" id="GO:0005634">
    <property type="term" value="C:nucleus"/>
    <property type="evidence" value="ECO:0007669"/>
    <property type="project" value="UniProtKB-SubCell"/>
</dbReference>